<dbReference type="Pfam" id="PF13456">
    <property type="entry name" value="RVT_3"/>
    <property type="match status" value="1"/>
</dbReference>
<dbReference type="CDD" id="cd06222">
    <property type="entry name" value="RNase_H_like"/>
    <property type="match status" value="1"/>
</dbReference>
<organism evidence="8 9">
    <name type="scientific">Tetracentron sinense</name>
    <name type="common">Spur-leaf</name>
    <dbReference type="NCBI Taxonomy" id="13715"/>
    <lineage>
        <taxon>Eukaryota</taxon>
        <taxon>Viridiplantae</taxon>
        <taxon>Streptophyta</taxon>
        <taxon>Embryophyta</taxon>
        <taxon>Tracheophyta</taxon>
        <taxon>Spermatophyta</taxon>
        <taxon>Magnoliopsida</taxon>
        <taxon>Trochodendrales</taxon>
        <taxon>Trochodendraceae</taxon>
        <taxon>Tetracentron</taxon>
    </lineage>
</organism>
<keyword evidence="2" id="KW-0328">Glycosyltransferase</keyword>
<evidence type="ECO:0000256" key="5">
    <source>
        <dbReference type="SAM" id="Phobius"/>
    </source>
</evidence>
<dbReference type="Pfam" id="PF04577">
    <property type="entry name" value="Glyco_transf_61"/>
    <property type="match status" value="2"/>
</dbReference>
<dbReference type="InterPro" id="IPR044730">
    <property type="entry name" value="RNase_H-like_dom_plant"/>
</dbReference>
<keyword evidence="9" id="KW-1185">Reference proteome</keyword>
<keyword evidence="5" id="KW-0812">Transmembrane</keyword>
<evidence type="ECO:0000313" key="8">
    <source>
        <dbReference type="EMBL" id="KAF8407737.1"/>
    </source>
</evidence>
<reference evidence="8 9" key="1">
    <citation type="submission" date="2020-04" db="EMBL/GenBank/DDBJ databases">
        <title>Plant Genome Project.</title>
        <authorList>
            <person name="Zhang R.-G."/>
        </authorList>
    </citation>
    <scope>NUCLEOTIDE SEQUENCE [LARGE SCALE GENOMIC DNA]</scope>
    <source>
        <strain evidence="8">YNK0</strain>
        <tissue evidence="8">Leaf</tissue>
    </source>
</reference>
<evidence type="ECO:0000259" key="6">
    <source>
        <dbReference type="Pfam" id="PF04577"/>
    </source>
</evidence>
<evidence type="ECO:0000256" key="1">
    <source>
        <dbReference type="ARBA" id="ARBA00004323"/>
    </source>
</evidence>
<name>A0A834ZSH9_TETSI</name>
<dbReference type="OrthoDB" id="529273at2759"/>
<gene>
    <name evidence="8" type="ORF">HHK36_006872</name>
</gene>
<dbReference type="GO" id="GO:0004523">
    <property type="term" value="F:RNA-DNA hybrid ribonuclease activity"/>
    <property type="evidence" value="ECO:0007669"/>
    <property type="project" value="InterPro"/>
</dbReference>
<evidence type="ECO:0000256" key="2">
    <source>
        <dbReference type="ARBA" id="ARBA00022676"/>
    </source>
</evidence>
<dbReference type="GO" id="GO:0000139">
    <property type="term" value="C:Golgi membrane"/>
    <property type="evidence" value="ECO:0007669"/>
    <property type="project" value="UniProtKB-SubCell"/>
</dbReference>
<evidence type="ECO:0000259" key="7">
    <source>
        <dbReference type="Pfam" id="PF13456"/>
    </source>
</evidence>
<keyword evidence="4" id="KW-0325">Glycoprotein</keyword>
<dbReference type="SUPFAM" id="SSF53098">
    <property type="entry name" value="Ribonuclease H-like"/>
    <property type="match status" value="1"/>
</dbReference>
<dbReference type="InterPro" id="IPR049625">
    <property type="entry name" value="Glyco_transf_61_cat"/>
</dbReference>
<dbReference type="Gene3D" id="3.30.420.10">
    <property type="entry name" value="Ribonuclease H-like superfamily/Ribonuclease H"/>
    <property type="match status" value="1"/>
</dbReference>
<keyword evidence="5" id="KW-0472">Membrane</keyword>
<dbReference type="OMA" id="TEWASYA"/>
<evidence type="ECO:0008006" key="10">
    <source>
        <dbReference type="Google" id="ProtNLM"/>
    </source>
</evidence>
<evidence type="ECO:0000256" key="4">
    <source>
        <dbReference type="ARBA" id="ARBA00023180"/>
    </source>
</evidence>
<accession>A0A834ZSH9</accession>
<evidence type="ECO:0000313" key="9">
    <source>
        <dbReference type="Proteomes" id="UP000655225"/>
    </source>
</evidence>
<dbReference type="GO" id="GO:0003676">
    <property type="term" value="F:nucleic acid binding"/>
    <property type="evidence" value="ECO:0007669"/>
    <property type="project" value="InterPro"/>
</dbReference>
<proteinExistence type="predicted"/>
<dbReference type="PANTHER" id="PTHR20961">
    <property type="entry name" value="GLYCOSYLTRANSFERASE"/>
    <property type="match status" value="1"/>
</dbReference>
<dbReference type="InterPro" id="IPR036397">
    <property type="entry name" value="RNaseH_sf"/>
</dbReference>
<dbReference type="GO" id="GO:0016763">
    <property type="term" value="F:pentosyltransferase activity"/>
    <property type="evidence" value="ECO:0007669"/>
    <property type="project" value="UniProtKB-ARBA"/>
</dbReference>
<evidence type="ECO:0000256" key="3">
    <source>
        <dbReference type="ARBA" id="ARBA00022679"/>
    </source>
</evidence>
<keyword evidence="5" id="KW-1133">Transmembrane helix</keyword>
<dbReference type="InterPro" id="IPR002156">
    <property type="entry name" value="RNaseH_domain"/>
</dbReference>
<feature type="domain" description="Glycosyltransferase 61 catalytic" evidence="6">
    <location>
        <begin position="749"/>
        <end position="844"/>
    </location>
</feature>
<protein>
    <recommendedName>
        <fullName evidence="10">Glycosyltransferase</fullName>
    </recommendedName>
</protein>
<comment type="caution">
    <text evidence="8">The sequence shown here is derived from an EMBL/GenBank/DDBJ whole genome shotgun (WGS) entry which is preliminary data.</text>
</comment>
<sequence>MMYDTIFLKSFSRYERKKLGYGALLGCLIITLSLFTVLKPYWGPLPILNLQLSMSTGLTMLMVQDTSSSVGLVEESETKEEIKPLCNVLEPRSDFCEIKGDIRIHGNSSTIFVASSQMGIPARNETWSIRPYARKGDETAMGQVTKLSVKLLLGHEEAPHCTINHSIPAIVFSLGGYAGNHFHDFSDVVIPLFLTSRQFHGEVQFLLTDTKSVWITKFQIILKQLSHSEIINIDRDNKIHCFPGVVVGLKHHNEIRIDPSKSPKGYSMKGFRQFLMSSYSLKREKAIRIEEGVNNKPRLLIISRRKTRKLTNEAEIGEMARSLGYELVVAEADAKTDLQKFARIVNSCDVMIGVHGAGLTNIVFLPENAILIQIVPLGGLEWLSRFDYGEPAVDMNLRYLEYMIKEEESSLIQEYPPDHAVIRDPSILQKQGWGAVKAVYMDKQNVKLDVGRMKLNIDGTTKCNHGHAGGGGVIRDHMGDFIAVFYKFYGMASNSFAEIRDLLDRLKLCVNLMNFVNMEIELDSLLVLSMRTGLVQDTSSSARLVEESETKEEIKPLCTVLEPRSDFCEIKGDIRIHGNSSTIFVASSQMGIPARNETWSIRPYARKGDETAMGKVTKLSVKLVVGHEEAPHCTINHGIPAIVFSLGGYAGNHFHDFSDVVIPLFLTSRQFHGKVQFLLTDSSSCWITKFQIILKQLSHYAIINIDRDNKIHCFPGVVVGLKHHKEFRIDPSKSPNGYSMKGFRQFLRSSYSLKRETAIRIEEHVLDKPRLLIISRRKTRLLTNEAEIAEMARSLGYEVVVAEANIMTDLQKFAHIVNSCDVMIGVHGAGLTNIVFLPENAIVIQIVPLGGLEWLARFDFGEPAVDMNIKYLEYMIKEGESSLIQEYPPDHAVIRDPSIIQKQGWGEVRSVYLDKQNVKLDVDTWSMIKEGESSLTQEYPLDHAVIRDPYTFHKQGWGAVSSVYLDKQNVKLDVGRFRATLLEALDLLLH</sequence>
<feature type="transmembrane region" description="Helical" evidence="5">
    <location>
        <begin position="21"/>
        <end position="42"/>
    </location>
</feature>
<dbReference type="PANTHER" id="PTHR20961:SF5">
    <property type="entry name" value="GLYCOSYLTRANSFERASE-RELATED"/>
    <property type="match status" value="1"/>
</dbReference>
<keyword evidence="3" id="KW-0808">Transferase</keyword>
<feature type="domain" description="Glycosyltransferase 61 catalytic" evidence="6">
    <location>
        <begin position="274"/>
        <end position="371"/>
    </location>
</feature>
<dbReference type="InterPro" id="IPR012337">
    <property type="entry name" value="RNaseH-like_sf"/>
</dbReference>
<comment type="subcellular location">
    <subcellularLocation>
        <location evidence="1">Golgi apparatus membrane</location>
        <topology evidence="1">Single-pass type II membrane protein</topology>
    </subcellularLocation>
</comment>
<dbReference type="EMBL" id="JABCRI010000004">
    <property type="protein sequence ID" value="KAF8407737.1"/>
    <property type="molecule type" value="Genomic_DNA"/>
</dbReference>
<dbReference type="InterPro" id="IPR007657">
    <property type="entry name" value="Glycosyltransferase_61"/>
</dbReference>
<dbReference type="AlphaFoldDB" id="A0A834ZSH9"/>
<feature type="domain" description="RNase H type-1" evidence="7">
    <location>
        <begin position="456"/>
        <end position="548"/>
    </location>
</feature>
<dbReference type="Proteomes" id="UP000655225">
    <property type="component" value="Unassembled WGS sequence"/>
</dbReference>